<evidence type="ECO:0000256" key="2">
    <source>
        <dbReference type="ARBA" id="ARBA00022729"/>
    </source>
</evidence>
<keyword evidence="4" id="KW-0119">Carbohydrate metabolism</keyword>
<reference evidence="11 12" key="1">
    <citation type="submission" date="2014-02" db="EMBL/GenBank/DDBJ databases">
        <title>The genome sequence of Colletotrichum fioriniae PJ7.</title>
        <authorList>
            <person name="Baroncelli R."/>
            <person name="Thon M.R."/>
        </authorList>
    </citation>
    <scope>NUCLEOTIDE SEQUENCE [LARGE SCALE GENOMIC DNA]</scope>
    <source>
        <strain evidence="11 12">PJ7</strain>
    </source>
</reference>
<dbReference type="PANTHER" id="PTHR43772">
    <property type="entry name" value="ENDO-1,4-BETA-XYLANASE"/>
    <property type="match status" value="1"/>
</dbReference>
<comment type="similarity">
    <text evidence="1 8">Belongs to the glycosyl hydrolase 43 family.</text>
</comment>
<dbReference type="InterPro" id="IPR023296">
    <property type="entry name" value="Glyco_hydro_beta-prop_sf"/>
</dbReference>
<dbReference type="CDD" id="cd04084">
    <property type="entry name" value="CBM6_xylanase-like"/>
    <property type="match status" value="1"/>
</dbReference>
<dbReference type="eggNOG" id="ENOG502SHWK">
    <property type="taxonomic scope" value="Eukaryota"/>
</dbReference>
<keyword evidence="3 8" id="KW-0378">Hydrolase</keyword>
<comment type="caution">
    <text evidence="11">The sequence shown here is derived from an EMBL/GenBank/DDBJ whole genome shotgun (WGS) entry which is preliminary data.</text>
</comment>
<feature type="active site" description="Proton acceptor" evidence="6">
    <location>
        <position position="37"/>
    </location>
</feature>
<evidence type="ECO:0000256" key="6">
    <source>
        <dbReference type="PIRSR" id="PIRSR606710-1"/>
    </source>
</evidence>
<evidence type="ECO:0000259" key="10">
    <source>
        <dbReference type="PROSITE" id="PS51175"/>
    </source>
</evidence>
<dbReference type="KEGG" id="cfj:CFIO01_03260"/>
<evidence type="ECO:0000256" key="1">
    <source>
        <dbReference type="ARBA" id="ARBA00009865"/>
    </source>
</evidence>
<evidence type="ECO:0000256" key="8">
    <source>
        <dbReference type="RuleBase" id="RU361187"/>
    </source>
</evidence>
<keyword evidence="2 9" id="KW-0732">Signal</keyword>
<name>A0A010S3I3_9PEZI</name>
<sequence>MMSSYIRQAFLLVATLWGCARFAQADNPIVQTIYTADPAPIVFDNRVYLFTGHDENVTAPSVDMRDWRLFSSADMVNWQHHGSPLSLSAFSWASRDAWAAQVIQRNGLFYYYVTITNDATGGRSIGVAVSEEITGPYRDAIGKPLVEDGQIDPTVFIDDDGQAYLYWGNPGLSYVRLNEDMVSYSGNPIQVELTVESFGERVGNPDRNTTLEEGPWFYKRNGLYYMVFAANCCSEDLRYSTGPSATGPWTYRGLIMPVQGRANSNHPGVIDFAGKSYLFYHNGALVGGGNNLRSVSVESFTYTSNGSIPQINMTVEGPEQVVALNPFIRQEAETIAWSQGIQTDAIGDGGIQVSFIENGGFIKVKGVAFDNGATEFRARVSSATAGGDIELRLDNSAGSLIGVCHVPSSGGWDVWITVSCPVVDAVGTHDLYLNFIGIGGGYLFNFDWWQFQ</sequence>
<feature type="active site" description="Proton donor" evidence="6">
    <location>
        <position position="213"/>
    </location>
</feature>
<dbReference type="AlphaFoldDB" id="A0A010S3I3"/>
<dbReference type="Gene3D" id="2.115.10.20">
    <property type="entry name" value="Glycosyl hydrolase domain, family 43"/>
    <property type="match status" value="1"/>
</dbReference>
<dbReference type="Proteomes" id="UP000020467">
    <property type="component" value="Unassembled WGS sequence"/>
</dbReference>
<dbReference type="HOGENOM" id="CLU_009397_11_2_1"/>
<dbReference type="EMBL" id="JARH01000118">
    <property type="protein sequence ID" value="EXF85189.1"/>
    <property type="molecule type" value="Genomic_DNA"/>
</dbReference>
<evidence type="ECO:0000256" key="4">
    <source>
        <dbReference type="ARBA" id="ARBA00023277"/>
    </source>
</evidence>
<dbReference type="SUPFAM" id="SSF75005">
    <property type="entry name" value="Arabinanase/levansucrase/invertase"/>
    <property type="match status" value="1"/>
</dbReference>
<dbReference type="InterPro" id="IPR008979">
    <property type="entry name" value="Galactose-bd-like_sf"/>
</dbReference>
<dbReference type="Pfam" id="PF04616">
    <property type="entry name" value="Glyco_hydro_43"/>
    <property type="match status" value="1"/>
</dbReference>
<organism evidence="11 12">
    <name type="scientific">Colletotrichum fioriniae PJ7</name>
    <dbReference type="NCBI Taxonomy" id="1445577"/>
    <lineage>
        <taxon>Eukaryota</taxon>
        <taxon>Fungi</taxon>
        <taxon>Dikarya</taxon>
        <taxon>Ascomycota</taxon>
        <taxon>Pezizomycotina</taxon>
        <taxon>Sordariomycetes</taxon>
        <taxon>Hypocreomycetidae</taxon>
        <taxon>Glomerellales</taxon>
        <taxon>Glomerellaceae</taxon>
        <taxon>Colletotrichum</taxon>
        <taxon>Colletotrichum acutatum species complex</taxon>
    </lineage>
</organism>
<dbReference type="InterPro" id="IPR006584">
    <property type="entry name" value="Cellulose-bd_IV"/>
</dbReference>
<gene>
    <name evidence="11" type="ORF">CFIO01_03260</name>
</gene>
<accession>A0A010S3I3</accession>
<evidence type="ECO:0000256" key="9">
    <source>
        <dbReference type="SAM" id="SignalP"/>
    </source>
</evidence>
<dbReference type="GO" id="GO:0004553">
    <property type="term" value="F:hydrolase activity, hydrolyzing O-glycosyl compounds"/>
    <property type="evidence" value="ECO:0007669"/>
    <property type="project" value="InterPro"/>
</dbReference>
<feature type="chain" id="PRO_5001456353" description="CBM6 domain-containing protein" evidence="9">
    <location>
        <begin position="26"/>
        <end position="452"/>
    </location>
</feature>
<evidence type="ECO:0000313" key="11">
    <source>
        <dbReference type="EMBL" id="EXF85189.1"/>
    </source>
</evidence>
<dbReference type="InterPro" id="IPR052176">
    <property type="entry name" value="Glycosyl_Hydrlase_43_Enz"/>
</dbReference>
<evidence type="ECO:0000256" key="5">
    <source>
        <dbReference type="ARBA" id="ARBA00023295"/>
    </source>
</evidence>
<feature type="site" description="Important for catalytic activity, responsible for pKa modulation of the active site Glu and correct orientation of both the proton donor and substrate" evidence="7">
    <location>
        <position position="152"/>
    </location>
</feature>
<dbReference type="PROSITE" id="PS51175">
    <property type="entry name" value="CBM6"/>
    <property type="match status" value="1"/>
</dbReference>
<dbReference type="Gene3D" id="2.60.120.260">
    <property type="entry name" value="Galactose-binding domain-like"/>
    <property type="match status" value="1"/>
</dbReference>
<dbReference type="GO" id="GO:0030246">
    <property type="term" value="F:carbohydrate binding"/>
    <property type="evidence" value="ECO:0007669"/>
    <property type="project" value="InterPro"/>
</dbReference>
<evidence type="ECO:0000256" key="7">
    <source>
        <dbReference type="PIRSR" id="PIRSR606710-2"/>
    </source>
</evidence>
<keyword evidence="5 8" id="KW-0326">Glycosidase</keyword>
<dbReference type="InterPro" id="IPR005084">
    <property type="entry name" value="CBM6"/>
</dbReference>
<feature type="signal peptide" evidence="9">
    <location>
        <begin position="1"/>
        <end position="25"/>
    </location>
</feature>
<feature type="domain" description="CBM6" evidence="10">
    <location>
        <begin position="328"/>
        <end position="452"/>
    </location>
</feature>
<dbReference type="GO" id="GO:0005975">
    <property type="term" value="P:carbohydrate metabolic process"/>
    <property type="evidence" value="ECO:0007669"/>
    <property type="project" value="InterPro"/>
</dbReference>
<dbReference type="PANTHER" id="PTHR43772:SF2">
    <property type="entry name" value="PUTATIVE (AFU_ORTHOLOGUE AFUA_2G04480)-RELATED"/>
    <property type="match status" value="1"/>
</dbReference>
<dbReference type="SMART" id="SM00606">
    <property type="entry name" value="CBD_IV"/>
    <property type="match status" value="1"/>
</dbReference>
<protein>
    <recommendedName>
        <fullName evidence="10">CBM6 domain-containing protein</fullName>
    </recommendedName>
</protein>
<keyword evidence="12" id="KW-1185">Reference proteome</keyword>
<dbReference type="OrthoDB" id="5211809at2759"/>
<evidence type="ECO:0000313" key="12">
    <source>
        <dbReference type="Proteomes" id="UP000020467"/>
    </source>
</evidence>
<evidence type="ECO:0000256" key="3">
    <source>
        <dbReference type="ARBA" id="ARBA00022801"/>
    </source>
</evidence>
<dbReference type="InterPro" id="IPR006710">
    <property type="entry name" value="Glyco_hydro_43"/>
</dbReference>
<dbReference type="CDD" id="cd18618">
    <property type="entry name" value="GH43_Xsa43E-like"/>
    <property type="match status" value="1"/>
</dbReference>
<proteinExistence type="inferred from homology"/>
<dbReference type="SUPFAM" id="SSF49785">
    <property type="entry name" value="Galactose-binding domain-like"/>
    <property type="match status" value="1"/>
</dbReference>
<dbReference type="Pfam" id="PF03422">
    <property type="entry name" value="CBM_6"/>
    <property type="match status" value="1"/>
</dbReference>